<dbReference type="EMBL" id="CP123584">
    <property type="protein sequence ID" value="WZK90895.1"/>
    <property type="molecule type" value="Genomic_DNA"/>
</dbReference>
<evidence type="ECO:0000313" key="3">
    <source>
        <dbReference type="EMBL" id="WZK90895.1"/>
    </source>
</evidence>
<sequence>MKRLTMPAVTALILGLPTLGWASTAADANADGVLSLEEVMVAHPEINPETFASMDANDDGVLDADEVGVAQEAGLLPATDG</sequence>
<dbReference type="PROSITE" id="PS00018">
    <property type="entry name" value="EF_HAND_1"/>
    <property type="match status" value="1"/>
</dbReference>
<feature type="domain" description="EF-hand" evidence="2">
    <location>
        <begin position="50"/>
        <end position="66"/>
    </location>
</feature>
<dbReference type="InterPro" id="IPR002048">
    <property type="entry name" value="EF_hand_dom"/>
</dbReference>
<dbReference type="InterPro" id="IPR018247">
    <property type="entry name" value="EF_Hand_1_Ca_BS"/>
</dbReference>
<keyword evidence="4" id="KW-1185">Reference proteome</keyword>
<dbReference type="RefSeq" id="WP_406650151.1">
    <property type="nucleotide sequence ID" value="NZ_CP123584.1"/>
</dbReference>
<dbReference type="Pfam" id="PF13202">
    <property type="entry name" value="EF-hand_5"/>
    <property type="match status" value="2"/>
</dbReference>
<protein>
    <recommendedName>
        <fullName evidence="2">EF-hand domain-containing protein</fullName>
    </recommendedName>
</protein>
<reference evidence="3 4" key="1">
    <citation type="submission" date="2023-04" db="EMBL/GenBank/DDBJ databases">
        <title>Complete genome sequence of Alisedimentitalea scapharcae.</title>
        <authorList>
            <person name="Rong J.-C."/>
            <person name="Yi M.-L."/>
            <person name="Zhao Q."/>
        </authorList>
    </citation>
    <scope>NUCLEOTIDE SEQUENCE [LARGE SCALE GENOMIC DNA]</scope>
    <source>
        <strain evidence="3 4">KCTC 42119</strain>
    </source>
</reference>
<feature type="signal peptide" evidence="1">
    <location>
        <begin position="1"/>
        <end position="22"/>
    </location>
</feature>
<organism evidence="3 4">
    <name type="scientific">Aliisedimentitalea scapharcae</name>
    <dbReference type="NCBI Taxonomy" id="1524259"/>
    <lineage>
        <taxon>Bacteria</taxon>
        <taxon>Pseudomonadati</taxon>
        <taxon>Pseudomonadota</taxon>
        <taxon>Alphaproteobacteria</taxon>
        <taxon>Rhodobacterales</taxon>
        <taxon>Roseobacteraceae</taxon>
        <taxon>Aliisedimentitalea</taxon>
    </lineage>
</organism>
<gene>
    <name evidence="3" type="ORF">QEZ52_10200</name>
</gene>
<evidence type="ECO:0000256" key="1">
    <source>
        <dbReference type="SAM" id="SignalP"/>
    </source>
</evidence>
<feature type="chain" id="PRO_5046724598" description="EF-hand domain-containing protein" evidence="1">
    <location>
        <begin position="23"/>
        <end position="81"/>
    </location>
</feature>
<dbReference type="InterPro" id="IPR011992">
    <property type="entry name" value="EF-hand-dom_pair"/>
</dbReference>
<proteinExistence type="predicted"/>
<evidence type="ECO:0000259" key="2">
    <source>
        <dbReference type="Pfam" id="PF13202"/>
    </source>
</evidence>
<name>A0ABZ2XXQ9_9RHOB</name>
<feature type="domain" description="EF-hand" evidence="2">
    <location>
        <begin position="25"/>
        <end position="38"/>
    </location>
</feature>
<dbReference type="Proteomes" id="UP001623232">
    <property type="component" value="Chromosome"/>
</dbReference>
<dbReference type="SUPFAM" id="SSF47473">
    <property type="entry name" value="EF-hand"/>
    <property type="match status" value="1"/>
</dbReference>
<evidence type="ECO:0000313" key="4">
    <source>
        <dbReference type="Proteomes" id="UP001623232"/>
    </source>
</evidence>
<dbReference type="Gene3D" id="1.10.238.10">
    <property type="entry name" value="EF-hand"/>
    <property type="match status" value="1"/>
</dbReference>
<keyword evidence="1" id="KW-0732">Signal</keyword>
<accession>A0ABZ2XXQ9</accession>